<evidence type="ECO:0000313" key="3">
    <source>
        <dbReference type="Proteomes" id="UP000005237"/>
    </source>
</evidence>
<name>A0A8R1HUU4_CAEJA</name>
<protein>
    <submittedName>
        <fullName evidence="2">Uncharacterized protein</fullName>
    </submittedName>
</protein>
<proteinExistence type="predicted"/>
<keyword evidence="3" id="KW-1185">Reference proteome</keyword>
<sequence length="109" mass="12011">MNVGAYLLPRAVEGGAAHGWMNECRAEKKMDEQKKMSSGQEGQKEPRLAQIKSNSSEKKPENGKGRGGGGGGAEEEEEERGWTKKKEKDRQSNSQPSNEDVGMPRTVHR</sequence>
<accession>A0A8R1HUU4</accession>
<feature type="region of interest" description="Disordered" evidence="1">
    <location>
        <begin position="27"/>
        <end position="109"/>
    </location>
</feature>
<feature type="compositionally biased region" description="Basic and acidic residues" evidence="1">
    <location>
        <begin position="80"/>
        <end position="91"/>
    </location>
</feature>
<dbReference type="AlphaFoldDB" id="A0A8R1HUU4"/>
<dbReference type="Proteomes" id="UP000005237">
    <property type="component" value="Unassembled WGS sequence"/>
</dbReference>
<dbReference type="EnsemblMetazoa" id="CJA11495.1">
    <property type="protein sequence ID" value="CJA11495.1"/>
    <property type="gene ID" value="WBGene00130699"/>
</dbReference>
<organism evidence="2 3">
    <name type="scientific">Caenorhabditis japonica</name>
    <dbReference type="NCBI Taxonomy" id="281687"/>
    <lineage>
        <taxon>Eukaryota</taxon>
        <taxon>Metazoa</taxon>
        <taxon>Ecdysozoa</taxon>
        <taxon>Nematoda</taxon>
        <taxon>Chromadorea</taxon>
        <taxon>Rhabditida</taxon>
        <taxon>Rhabditina</taxon>
        <taxon>Rhabditomorpha</taxon>
        <taxon>Rhabditoidea</taxon>
        <taxon>Rhabditidae</taxon>
        <taxon>Peloderinae</taxon>
        <taxon>Caenorhabditis</taxon>
    </lineage>
</organism>
<reference evidence="2" key="2">
    <citation type="submission" date="2022-06" db="UniProtKB">
        <authorList>
            <consortium name="EnsemblMetazoa"/>
        </authorList>
    </citation>
    <scope>IDENTIFICATION</scope>
    <source>
        <strain evidence="2">DF5081</strain>
    </source>
</reference>
<evidence type="ECO:0000313" key="2">
    <source>
        <dbReference type="EnsemblMetazoa" id="CJA11495.1"/>
    </source>
</evidence>
<feature type="compositionally biased region" description="Basic and acidic residues" evidence="1">
    <location>
        <begin position="55"/>
        <end position="64"/>
    </location>
</feature>
<evidence type="ECO:0000256" key="1">
    <source>
        <dbReference type="SAM" id="MobiDB-lite"/>
    </source>
</evidence>
<reference evidence="3" key="1">
    <citation type="submission" date="2010-08" db="EMBL/GenBank/DDBJ databases">
        <authorList>
            <consortium name="Caenorhabditis japonica Sequencing Consortium"/>
            <person name="Wilson R.K."/>
        </authorList>
    </citation>
    <scope>NUCLEOTIDE SEQUENCE [LARGE SCALE GENOMIC DNA]</scope>
    <source>
        <strain evidence="3">DF5081</strain>
    </source>
</reference>